<evidence type="ECO:0000313" key="5">
    <source>
        <dbReference type="Proteomes" id="UP000374630"/>
    </source>
</evidence>
<evidence type="ECO:0008006" key="6">
    <source>
        <dbReference type="Google" id="ProtNLM"/>
    </source>
</evidence>
<dbReference type="Proteomes" id="UP000374630">
    <property type="component" value="Unassembled WGS sequence"/>
</dbReference>
<evidence type="ECO:0000313" key="3">
    <source>
        <dbReference type="EMBL" id="KAA8823524.1"/>
    </source>
</evidence>
<name>A0A5J5DYX8_9BIFI</name>
<feature type="transmembrane region" description="Helical" evidence="1">
    <location>
        <begin position="313"/>
        <end position="339"/>
    </location>
</feature>
<keyword evidence="5" id="KW-1185">Reference proteome</keyword>
<evidence type="ECO:0000313" key="2">
    <source>
        <dbReference type="EMBL" id="KAA8822035.1"/>
    </source>
</evidence>
<keyword evidence="1" id="KW-0812">Transmembrane</keyword>
<dbReference type="OrthoDB" id="2076832at2"/>
<comment type="caution">
    <text evidence="3">The sequence shown here is derived from an EMBL/GenBank/DDBJ whole genome shotgun (WGS) entry which is preliminary data.</text>
</comment>
<dbReference type="AlphaFoldDB" id="A0A5J5DYX8"/>
<dbReference type="EMBL" id="RZNZ01000002">
    <property type="protein sequence ID" value="KAA8822035.1"/>
    <property type="molecule type" value="Genomic_DNA"/>
</dbReference>
<feature type="transmembrane region" description="Helical" evidence="1">
    <location>
        <begin position="394"/>
        <end position="420"/>
    </location>
</feature>
<evidence type="ECO:0000313" key="4">
    <source>
        <dbReference type="Proteomes" id="UP000345527"/>
    </source>
</evidence>
<feature type="transmembrane region" description="Helical" evidence="1">
    <location>
        <begin position="12"/>
        <end position="39"/>
    </location>
</feature>
<sequence length="432" mass="48877">MRKKVNVESRSNGLNGLLVAVMIFKILCMGIMAVIILIAGSQLSEFRVKQAEAQSWSKTNDYAVFYPHMIGYDTYEGQKRPAFPQNKVNEATTLYEELNRRGSIFIDAEPYEDASLNKHIEGLPTPSIQVNINYLNQYPVYDVGGSTVKIGEDDYSWIVLVPDKYKSQETSIRQTIKTKREDLMSSEKEITGRDPSIQVQHVNIRIIWIQSNQKIFSFDTTVNSSDNNMITDPIIEVMTNSNSLTWDRLNSINGEIDTRLKVKLVNGSVQDTMRDLQPLLKQLQLDDNLPYLVRVSDAKLQEAYDLQQTATSLGIASIVMLLVALLLEIVIVSISYACYAKRCVVRRLLGYGKMASQRESIRMIIISWIIQNALGIVLAFCFSKFAGLELLPRFAVPLVLILFAVGIVEFLVMFAAMSLVESRSMVRQLKEF</sequence>
<keyword evidence="1" id="KW-1133">Transmembrane helix</keyword>
<dbReference type="RefSeq" id="WP_150353857.1">
    <property type="nucleotide sequence ID" value="NZ_RZNZ01000002.1"/>
</dbReference>
<reference evidence="4 5" key="1">
    <citation type="journal article" date="2019" name="Syst. Appl. Microbiol.">
        <title>Characterization of Bifidobacterium species in feaces of the Egyptian fruit bat: Description of B. vespertilionis sp. nov. and B. rousetti sp. nov.</title>
        <authorList>
            <person name="Modesto M."/>
            <person name="Satti M."/>
            <person name="Watanabe K."/>
            <person name="Puglisi E."/>
            <person name="Morelli L."/>
            <person name="Huang C.-H."/>
            <person name="Liou J.-S."/>
            <person name="Miyashita M."/>
            <person name="Tamura T."/>
            <person name="Saito S."/>
            <person name="Mori K."/>
            <person name="Huang L."/>
            <person name="Sciavilla P."/>
            <person name="Sandri C."/>
            <person name="Spiezio C."/>
            <person name="Vitali F."/>
            <person name="Cavalieri D."/>
            <person name="Perpetuini G."/>
            <person name="Tofalo R."/>
            <person name="Bonetti A."/>
            <person name="Arita M."/>
            <person name="Mattarelli P."/>
        </authorList>
    </citation>
    <scope>NUCLEOTIDE SEQUENCE [LARGE SCALE GENOMIC DNA]</scope>
    <source>
        <strain evidence="2 5">RST16</strain>
        <strain evidence="3 4">RST8</strain>
    </source>
</reference>
<feature type="transmembrane region" description="Helical" evidence="1">
    <location>
        <begin position="360"/>
        <end position="382"/>
    </location>
</feature>
<dbReference type="EMBL" id="RZOA01000008">
    <property type="protein sequence ID" value="KAA8823524.1"/>
    <property type="molecule type" value="Genomic_DNA"/>
</dbReference>
<dbReference type="Proteomes" id="UP000345527">
    <property type="component" value="Unassembled WGS sequence"/>
</dbReference>
<organism evidence="3 4">
    <name type="scientific">Bifidobacterium vespertilionis</name>
    <dbReference type="NCBI Taxonomy" id="2562524"/>
    <lineage>
        <taxon>Bacteria</taxon>
        <taxon>Bacillati</taxon>
        <taxon>Actinomycetota</taxon>
        <taxon>Actinomycetes</taxon>
        <taxon>Bifidobacteriales</taxon>
        <taxon>Bifidobacteriaceae</taxon>
        <taxon>Bifidobacterium</taxon>
    </lineage>
</organism>
<keyword evidence="1" id="KW-0472">Membrane</keyword>
<evidence type="ECO:0000256" key="1">
    <source>
        <dbReference type="SAM" id="Phobius"/>
    </source>
</evidence>
<protein>
    <recommendedName>
        <fullName evidence="6">ABC transporter permease</fullName>
    </recommendedName>
</protein>
<gene>
    <name evidence="3" type="ORF">EM848_05080</name>
    <name evidence="2" type="ORF">EMO90_02205</name>
</gene>
<proteinExistence type="predicted"/>
<accession>A0A5J5DYX8</accession>